<dbReference type="PANTHER" id="PTHR11461">
    <property type="entry name" value="SERINE PROTEASE INHIBITOR, SERPIN"/>
    <property type="match status" value="1"/>
</dbReference>
<dbReference type="SMART" id="SM00093">
    <property type="entry name" value="SERPIN"/>
    <property type="match status" value="1"/>
</dbReference>
<dbReference type="AlphaFoldDB" id="A0A8C2RS00"/>
<dbReference type="InterPro" id="IPR023796">
    <property type="entry name" value="Serpin_dom"/>
</dbReference>
<evidence type="ECO:0000256" key="4">
    <source>
        <dbReference type="ARBA" id="ARBA00022729"/>
    </source>
</evidence>
<dbReference type="GO" id="GO:0050769">
    <property type="term" value="P:positive regulation of neurogenesis"/>
    <property type="evidence" value="ECO:0007669"/>
    <property type="project" value="InterPro"/>
</dbReference>
<dbReference type="InterPro" id="IPR033832">
    <property type="entry name" value="PEDF_serpin_dom"/>
</dbReference>
<protein>
    <recommendedName>
        <fullName evidence="7">Serpin domain-containing protein</fullName>
    </recommendedName>
</protein>
<keyword evidence="5" id="KW-0325">Glycoprotein</keyword>
<reference evidence="8" key="2">
    <citation type="submission" date="2025-08" db="UniProtKB">
        <authorList>
            <consortium name="Ensembl"/>
        </authorList>
    </citation>
    <scope>IDENTIFICATION</scope>
</reference>
<comment type="subcellular location">
    <subcellularLocation>
        <location evidence="1">Secreted</location>
    </subcellularLocation>
</comment>
<dbReference type="CDD" id="cd02052">
    <property type="entry name" value="serpinF1_PEDF"/>
    <property type="match status" value="1"/>
</dbReference>
<dbReference type="InterPro" id="IPR036186">
    <property type="entry name" value="Serpin_sf"/>
</dbReference>
<proteinExistence type="inferred from homology"/>
<dbReference type="InterPro" id="IPR042178">
    <property type="entry name" value="Serpin_sf_1"/>
</dbReference>
<dbReference type="InterPro" id="IPR023795">
    <property type="entry name" value="Serpin_CS"/>
</dbReference>
<dbReference type="InterPro" id="IPR000215">
    <property type="entry name" value="Serpin_fam"/>
</dbReference>
<evidence type="ECO:0000313" key="8">
    <source>
        <dbReference type="Ensembl" id="ENSCHIP00010033232.1"/>
    </source>
</evidence>
<dbReference type="PANTHER" id="PTHR11461:SF84">
    <property type="entry name" value="PIGMENT EPITHELIUM-DERIVED FACTOR"/>
    <property type="match status" value="1"/>
</dbReference>
<comment type="similarity">
    <text evidence="2 6">Belongs to the serpin family.</text>
</comment>
<accession>A0A8C2RS00</accession>
<dbReference type="GO" id="GO:0016525">
    <property type="term" value="P:negative regulation of angiogenesis"/>
    <property type="evidence" value="ECO:0007669"/>
    <property type="project" value="InterPro"/>
</dbReference>
<organism evidence="8">
    <name type="scientific">Capra hircus</name>
    <name type="common">Goat</name>
    <dbReference type="NCBI Taxonomy" id="9925"/>
    <lineage>
        <taxon>Eukaryota</taxon>
        <taxon>Metazoa</taxon>
        <taxon>Chordata</taxon>
        <taxon>Craniata</taxon>
        <taxon>Vertebrata</taxon>
        <taxon>Euteleostomi</taxon>
        <taxon>Mammalia</taxon>
        <taxon>Eutheria</taxon>
        <taxon>Laurasiatheria</taxon>
        <taxon>Artiodactyla</taxon>
        <taxon>Ruminantia</taxon>
        <taxon>Pecora</taxon>
        <taxon>Bovidae</taxon>
        <taxon>Caprinae</taxon>
        <taxon>Capra</taxon>
    </lineage>
</organism>
<feature type="domain" description="Serpin" evidence="7">
    <location>
        <begin position="141"/>
        <end position="493"/>
    </location>
</feature>
<dbReference type="GO" id="GO:0004867">
    <property type="term" value="F:serine-type endopeptidase inhibitor activity"/>
    <property type="evidence" value="ECO:0007669"/>
    <property type="project" value="InterPro"/>
</dbReference>
<keyword evidence="4" id="KW-0732">Signal</keyword>
<sequence>MKWVGKQWRRAVEGKKLRTWLAAGLGLSSSLRWGALQPWGKEAVGCCASTGEPIGQPGHGLGLAPCCLFNITGADFKGPDMQALMLLLWTGALLGFGRCQNAGPEAGSLAPESTGAPVEEEDPFFKVPVNKLAAAVSNFGYDLYRVRSGESPTANVLLSPLSVATALSALSLGAEQRTESSIHRALYYDLISNPDIHGTYKDLLASVTAPQKNLKSASRIIFERKLRIKASFVPPLEKSYGSRPRILTGNSRIDLQEINNWVQAQMKGKVARSTRELPSEISIFLLGVAYFKGQWVTKFDSRKTSLEDFHLDEGRTVKVPMMSDPKAVLRYGLDSDLNCKIAQLPLTGSTSIIFFLPQKVTQNLTLIEESLTSEFIHDIDRELKTVQAVLTIPKLKLSYEGELTKSVQELKLQSLFDAPDFSKITGKPIKLTQVEHRIGFEWNEDGAGTNSSPGVQPARLTFPLDYHLNQPFIFVLRDTDTGALLFIGKILDPRGT</sequence>
<evidence type="ECO:0000256" key="5">
    <source>
        <dbReference type="ARBA" id="ARBA00023180"/>
    </source>
</evidence>
<evidence type="ECO:0000256" key="3">
    <source>
        <dbReference type="ARBA" id="ARBA00022525"/>
    </source>
</evidence>
<dbReference type="Gene3D" id="2.30.39.10">
    <property type="entry name" value="Alpha-1-antitrypsin, domain 1"/>
    <property type="match status" value="1"/>
</dbReference>
<dbReference type="Ensembl" id="ENSCHIT00010046686.1">
    <property type="protein sequence ID" value="ENSCHIP00010033232.1"/>
    <property type="gene ID" value="ENSCHIG00010024664.1"/>
</dbReference>
<reference evidence="8" key="1">
    <citation type="submission" date="2019-03" db="EMBL/GenBank/DDBJ databases">
        <title>Genome sequencing and reference-guided assembly of Black Bengal Goat (Capra hircus).</title>
        <authorList>
            <person name="Siddiki A.Z."/>
            <person name="Baten A."/>
            <person name="Billah M."/>
            <person name="Alam M.A.U."/>
            <person name="Shawrob K.S.M."/>
            <person name="Saha S."/>
            <person name="Chowdhury M."/>
            <person name="Rahman A.H."/>
            <person name="Stear M."/>
            <person name="Miah G."/>
            <person name="Das G.B."/>
            <person name="Hossain M.M."/>
            <person name="Kumkum M."/>
            <person name="Islam M.S."/>
            <person name="Mollah A.M."/>
            <person name="Ahsan A."/>
            <person name="Tusar F."/>
            <person name="Khan M.K.I."/>
        </authorList>
    </citation>
    <scope>NUCLEOTIDE SEQUENCE [LARGE SCALE GENOMIC DNA]</scope>
</reference>
<dbReference type="FunFam" id="3.30.497.10:FF:000003">
    <property type="entry name" value="Serpin family F member 1"/>
    <property type="match status" value="1"/>
</dbReference>
<dbReference type="InterPro" id="IPR042185">
    <property type="entry name" value="Serpin_sf_2"/>
</dbReference>
<keyword evidence="3" id="KW-0964">Secreted</keyword>
<evidence type="ECO:0000256" key="1">
    <source>
        <dbReference type="ARBA" id="ARBA00004613"/>
    </source>
</evidence>
<evidence type="ECO:0000256" key="2">
    <source>
        <dbReference type="ARBA" id="ARBA00009500"/>
    </source>
</evidence>
<dbReference type="Gene3D" id="3.30.497.10">
    <property type="entry name" value="Antithrombin, subunit I, domain 2"/>
    <property type="match status" value="1"/>
</dbReference>
<evidence type="ECO:0000259" key="7">
    <source>
        <dbReference type="SMART" id="SM00093"/>
    </source>
</evidence>
<dbReference type="PROSITE" id="PS00284">
    <property type="entry name" value="SERPIN"/>
    <property type="match status" value="1"/>
</dbReference>
<evidence type="ECO:0000256" key="6">
    <source>
        <dbReference type="RuleBase" id="RU000411"/>
    </source>
</evidence>
<name>A0A8C2RS00_CAPHI</name>
<dbReference type="SUPFAM" id="SSF56574">
    <property type="entry name" value="Serpins"/>
    <property type="match status" value="1"/>
</dbReference>
<dbReference type="Pfam" id="PF00079">
    <property type="entry name" value="Serpin"/>
    <property type="match status" value="1"/>
</dbReference>
<dbReference type="GO" id="GO:0005615">
    <property type="term" value="C:extracellular space"/>
    <property type="evidence" value="ECO:0007669"/>
    <property type="project" value="InterPro"/>
</dbReference>